<evidence type="ECO:0000256" key="1">
    <source>
        <dbReference type="ARBA" id="ARBA00022630"/>
    </source>
</evidence>
<gene>
    <name evidence="4" type="ORF">PHJA_000564200</name>
</gene>
<dbReference type="Proteomes" id="UP000653305">
    <property type="component" value="Unassembled WGS sequence"/>
</dbReference>
<dbReference type="Pfam" id="PF08031">
    <property type="entry name" value="BBE"/>
    <property type="match status" value="1"/>
</dbReference>
<dbReference type="OrthoDB" id="407275at2759"/>
<evidence type="ECO:0000256" key="2">
    <source>
        <dbReference type="ARBA" id="ARBA00022827"/>
    </source>
</evidence>
<protein>
    <submittedName>
        <fullName evidence="4">Cannabidiolic acid synthase</fullName>
    </submittedName>
</protein>
<proteinExistence type="predicted"/>
<accession>A0A830BJT4</accession>
<comment type="caution">
    <text evidence="4">The sequence shown here is derived from an EMBL/GenBank/DDBJ whole genome shotgun (WGS) entry which is preliminary data.</text>
</comment>
<name>A0A830BJT4_9LAMI</name>
<dbReference type="EMBL" id="BMAC01000079">
    <property type="protein sequence ID" value="GFP84205.1"/>
    <property type="molecule type" value="Genomic_DNA"/>
</dbReference>
<dbReference type="InterPro" id="IPR012951">
    <property type="entry name" value="BBE"/>
</dbReference>
<dbReference type="InterPro" id="IPR016169">
    <property type="entry name" value="FAD-bd_PCMH_sub2"/>
</dbReference>
<dbReference type="AlphaFoldDB" id="A0A830BJT4"/>
<feature type="domain" description="Berberine/berberine-like" evidence="3">
    <location>
        <begin position="132"/>
        <end position="182"/>
    </location>
</feature>
<dbReference type="Gene3D" id="3.30.465.10">
    <property type="match status" value="1"/>
</dbReference>
<reference evidence="4" key="1">
    <citation type="submission" date="2020-07" db="EMBL/GenBank/DDBJ databases">
        <title>Ethylene signaling mediates host invasion by parasitic plants.</title>
        <authorList>
            <person name="Yoshida S."/>
        </authorList>
    </citation>
    <scope>NUCLEOTIDE SEQUENCE</scope>
    <source>
        <strain evidence="4">Okayama</strain>
    </source>
</reference>
<dbReference type="InterPro" id="IPR016167">
    <property type="entry name" value="FAD-bd_PCMH_sub1"/>
</dbReference>
<dbReference type="PANTHER" id="PTHR32448">
    <property type="entry name" value="OS08G0158400 PROTEIN"/>
    <property type="match status" value="1"/>
</dbReference>
<dbReference type="Gene3D" id="3.40.462.20">
    <property type="match status" value="1"/>
</dbReference>
<keyword evidence="1" id="KW-0285">Flavoprotein</keyword>
<organism evidence="4 5">
    <name type="scientific">Phtheirospermum japonicum</name>
    <dbReference type="NCBI Taxonomy" id="374723"/>
    <lineage>
        <taxon>Eukaryota</taxon>
        <taxon>Viridiplantae</taxon>
        <taxon>Streptophyta</taxon>
        <taxon>Embryophyta</taxon>
        <taxon>Tracheophyta</taxon>
        <taxon>Spermatophyta</taxon>
        <taxon>Magnoliopsida</taxon>
        <taxon>eudicotyledons</taxon>
        <taxon>Gunneridae</taxon>
        <taxon>Pentapetalae</taxon>
        <taxon>asterids</taxon>
        <taxon>lamiids</taxon>
        <taxon>Lamiales</taxon>
        <taxon>Orobanchaceae</taxon>
        <taxon>Orobanchaceae incertae sedis</taxon>
        <taxon>Phtheirospermum</taxon>
    </lineage>
</organism>
<sequence>MSTHSSTRHTNPSKYIHAQNSPSYSALLQSAEQNPRWINSTSLKPKLIITPYDASQIQAAILYYSIAHKSRILGFPGGLCPSVGVGGGAIARVPEDNLPFPHRKGNLFNIQYLVQWSVDGDEETRKHVDWDLDLGVNQKLNASYEEAIVWGRKYFKGNFERLAKVKKQVDPGNFFRNEQTIPLLFY</sequence>
<keyword evidence="2" id="KW-0274">FAD</keyword>
<evidence type="ECO:0000259" key="3">
    <source>
        <dbReference type="Pfam" id="PF08031"/>
    </source>
</evidence>
<dbReference type="Gene3D" id="3.30.43.10">
    <property type="entry name" value="Uridine Diphospho-n-acetylenolpyruvylglucosamine Reductase, domain 2"/>
    <property type="match status" value="1"/>
</dbReference>
<dbReference type="GO" id="GO:0050660">
    <property type="term" value="F:flavin adenine dinucleotide binding"/>
    <property type="evidence" value="ECO:0007669"/>
    <property type="project" value="InterPro"/>
</dbReference>
<dbReference type="GO" id="GO:0016491">
    <property type="term" value="F:oxidoreductase activity"/>
    <property type="evidence" value="ECO:0007669"/>
    <property type="project" value="InterPro"/>
</dbReference>
<evidence type="ECO:0000313" key="5">
    <source>
        <dbReference type="Proteomes" id="UP000653305"/>
    </source>
</evidence>
<keyword evidence="5" id="KW-1185">Reference proteome</keyword>
<evidence type="ECO:0000313" key="4">
    <source>
        <dbReference type="EMBL" id="GFP84205.1"/>
    </source>
</evidence>